<gene>
    <name evidence="1" type="ORF">E1294_50230</name>
</gene>
<reference evidence="1 2" key="1">
    <citation type="submission" date="2019-03" db="EMBL/GenBank/DDBJ databases">
        <title>Draft genome sequences of novel Actinobacteria.</title>
        <authorList>
            <person name="Sahin N."/>
            <person name="Ay H."/>
            <person name="Saygin H."/>
        </authorList>
    </citation>
    <scope>NUCLEOTIDE SEQUENCE [LARGE SCALE GENOMIC DNA]</scope>
    <source>
        <strain evidence="1 2">KC712</strain>
    </source>
</reference>
<sequence length="84" mass="8443">MSVIGDIVVMDGGAGVVLVTPDVEEVGVGDGDDESDQQRLGDAAVGEPVLGVAEVETVSLESAVEALGHGTSTLQVVVIQVGLW</sequence>
<name>A0A4R4VPR9_9ACTN</name>
<dbReference type="RefSeq" id="WP_132519898.1">
    <property type="nucleotide sequence ID" value="NZ_SMKP01000312.1"/>
</dbReference>
<protein>
    <submittedName>
        <fullName evidence="1">Uncharacterized protein</fullName>
    </submittedName>
</protein>
<comment type="caution">
    <text evidence="1">The sequence shown here is derived from an EMBL/GenBank/DDBJ whole genome shotgun (WGS) entry which is preliminary data.</text>
</comment>
<evidence type="ECO:0000313" key="2">
    <source>
        <dbReference type="Proteomes" id="UP000294543"/>
    </source>
</evidence>
<dbReference type="EMBL" id="SMKP01000312">
    <property type="protein sequence ID" value="TDD04265.1"/>
    <property type="molecule type" value="Genomic_DNA"/>
</dbReference>
<accession>A0A4R4VPR9</accession>
<dbReference type="AlphaFoldDB" id="A0A4R4VPR9"/>
<organism evidence="1 2">
    <name type="scientific">Nonomuraea diastatica</name>
    <dbReference type="NCBI Taxonomy" id="1848329"/>
    <lineage>
        <taxon>Bacteria</taxon>
        <taxon>Bacillati</taxon>
        <taxon>Actinomycetota</taxon>
        <taxon>Actinomycetes</taxon>
        <taxon>Streptosporangiales</taxon>
        <taxon>Streptosporangiaceae</taxon>
        <taxon>Nonomuraea</taxon>
    </lineage>
</organism>
<evidence type="ECO:0000313" key="1">
    <source>
        <dbReference type="EMBL" id="TDD04265.1"/>
    </source>
</evidence>
<dbReference type="Proteomes" id="UP000294543">
    <property type="component" value="Unassembled WGS sequence"/>
</dbReference>
<keyword evidence="2" id="KW-1185">Reference proteome</keyword>
<proteinExistence type="predicted"/>